<feature type="chain" id="PRO_5045698056" description="RHS repeat-associated core domain-containing protein" evidence="1">
    <location>
        <begin position="24"/>
        <end position="2607"/>
    </location>
</feature>
<evidence type="ECO:0000256" key="1">
    <source>
        <dbReference type="SAM" id="SignalP"/>
    </source>
</evidence>
<dbReference type="PANTHER" id="PTHR32305:SF15">
    <property type="entry name" value="PROTEIN RHSA-RELATED"/>
    <property type="match status" value="1"/>
</dbReference>
<dbReference type="NCBIfam" id="TIGR03696">
    <property type="entry name" value="Rhs_assc_core"/>
    <property type="match status" value="1"/>
</dbReference>
<sequence length="2607" mass="288073">MLKTLRFIFALSLLLLLQQHVFAAVEPYQNFLKGTIKVGDSVLVKDEKFKNPAFNWSEITNISVHNAITLQILADQNISQSFSCKLKFRVEYFSSPTQVEPTRIDSAFLLVNYDKKSGATYKGTATYAFENGYYVKVYVLDISSPEYGNQLPPVLQLTNQINIDRTYAFKKYLFLGINGQTTQGSGSGGAMQRLSTSSAPTNNNHQLALSWSPIVGAQEYDIEWVPIDEDGEFGQMAAALHQGNYYDNEQIAQMFRNNATRVTTHQENYTISLIYNSKYIAVRMRQVAYMPDGLRDEGNWFYKKEDDISYAVWETPWHQQNLNWQYAATYAEDGKKKEVVSYFDGTLRNRQTATLNNFDNVAVVQENIYDKFGRTAASILPAPFKDENTAVQYLHYFPAFNRNNAGASYNFANLNIVNCEITPDPLSTEYGASKYYSGNNQFLSTAPYSQKLYNKYIPNAGGYPISVTEYTPDNTGRIKSQGGVGQVFQPGQTEKHTTQYFYDRPSQWELDRLFGNDVGYADHYLKNTVIDANGQTSVSYVNAAGKTIATALAAGTPANVDALPNKPSSQQVNVDLINPKQFVFSGSNLNLSATATYNATFTGPATISYDVEKLISRYPGGAFQPYSNAYYDLQITVKDDCGNTIYPTSTVLPPPTIAIGSKTSDQTAIGLATGSLAINFNKIGAYYITFDLKLSKDVIEKYTKAYVTEGQGNGTLKKKQFYVLQQLAKADFSGCFSDCKTAKENLGSQVEFTAMFNARLDSLGERDNLLDYATYISGLYAVLNSYVNSLETACASTPASPCDIYRKPMLADVSPGGQYAPLDANGNLTELSINVLKIYFKHGVFNDNDNVTDPEYQVTKVDGKVTTPYATGFTLEDLVKYWKPIWAEQFLQYHPEHCKLLFCGLNVASKIWDNKLEEKTAAVAGYSYTNASNWLLNNDPFFNGGLGAGEINNMAADLANYSSNVLARPYAVKNLSQVVDFMLYCTNGNTNTSNDTDNWTNCTPNNSCRVNDREWEMYRRMYLDLKNKYVAKVSKAYCGTSACTIGTPVSLAPPTNPGTHTVRDLSGYDQTGEVSFTTYDSIYNGLQDIMYVRGGTSDPNSVVSNFSIERPLSGGYVYFTRGTFHSHIDIVNLMSNSAPVSYDNVWEYYSGNYTWSNAVFVDGNTYTNGGTNGGEYYRDYFDCRVIFNLNTWQHDPLGSLGAEYSKTVRYYDDFYIYGPNNYAWYPNSTVEISYGLGGTGFPNFLNPNYIPTSTPCNVYSSKISRFDNVDYTIPTLDDGQQDTKVHADLAAQLTDACTGNADTWMEKLAPGLVNYANLTQQLRANLIELCSRGGDFEHPFGASSFAVTDNNPALMINGHACSNVVDVIKYTLGLNANNPFTNDLNPWLLDGFYPSEVKQQATDMVISATSSDICDKITALTNAANGQPLFTYLKNTYGNAMTLTQGALDTLLNGCNNCRYLLAKDIQLPVFLQPKANGCITKGEYNTALAEMNSLFTSTPNTSWSNYPTILTNFMNYKFGFVMGYDQYKSFADDSNKAMLCNEPPFVPVPEDVFACARSLINVAFSQGEELYNAYIAEERAKFINAYISTAASAKANVRLQAEQQLYHYTLYYYDLAGNLVRTVPPEGVVLLGDTEIKEVGRNRDGLVNENCNYNGPATASDRNTALGSLSTALQGTGNNAIEMWLYAGNPGARQFIATTPDMKYLLQACQNGNLVNVDIFTLNQTAASSVAITLSNHVTADVSSIIPLQPWSHIVVQGADLARGALQIWINGKQYAAVTGAPAAGCGWAISTNGSGNVVMPDNFALLKYLRIYQNRLMTGDEIAKNANSPCFGVVDVNNPYNYRFNVPAPGDPTTIADNSTQETQFHGIYPAHVLTTTYTYNATNQVVQQSTPDGGISKFWYDKLSRLTFSQNAKQLDNNDYSYTRYDETLGRITEVGQKHNGYSLGAPGYLVNSNGKFLDQFDILNINFSGTNSQITNTVYDAPSTISGSVIGLTQNNLRKRVTASIYRENGSDVNFNATYYSYDVAGNVKTLYQQVKGLGLKRLDYEYDLVSGKVNFLAYQHNPDPSTAAFKDRFYYKYEYDAENRLTKAYTATQANVSSYGFGSTLSAPYQRLNASYQYYLHGPLARMELGPEGALVQGVDYAYTLQGWLKGVNGSTLNTNDIGNDGTDIAKDALAYSLGYYQGDYSPIVAGNAFNYKHQANNGNIAGRNFYNGNISNSTYAIAEINNGATVGYTYGYDQLNRLKNVNQQALGGVNDWSFDAANSAFKESFIYDANGNISSLSRNSQSGPMDNLSYHYNTDANGRLKNNQLLSVTDTEGITNGTDIGNSNYTYDLIGNLTGDTGEGITNIQWSVYGKIKQITKNSGNIVYTYDAAGNRVSKQVGNGASTFYVRDAQGNALAVYDNAGNTSNWREQDLYGSSRLGMWKPNINLAVQSGGDVWATTGNITYELNNHLGNTMATITDKQIPVSGGFKAEVLTAGDYYAFGMAMKGRDFTNPGAQAYRYGFNGKENDAEVNGQQDYGMRIYDARLGRFRSVDPITAEYPELTPYQFASNNPIENIDLDGLEGVPAKFNLDKGTYSVAQSSTYKKPAQPIIKAKPLLR</sequence>
<dbReference type="Proteomes" id="UP000516439">
    <property type="component" value="Chromosome"/>
</dbReference>
<accession>A0ABX6TP55</accession>
<proteinExistence type="predicted"/>
<keyword evidence="1" id="KW-0732">Signal</keyword>
<organism evidence="2 3">
    <name type="scientific">Pedobacter riviphilus</name>
    <dbReference type="NCBI Taxonomy" id="2766984"/>
    <lineage>
        <taxon>Bacteria</taxon>
        <taxon>Pseudomonadati</taxon>
        <taxon>Bacteroidota</taxon>
        <taxon>Sphingobacteriia</taxon>
        <taxon>Sphingobacteriales</taxon>
        <taxon>Sphingobacteriaceae</taxon>
        <taxon>Pedobacter</taxon>
    </lineage>
</organism>
<gene>
    <name evidence="2" type="ORF">H9N25_11865</name>
</gene>
<protein>
    <recommendedName>
        <fullName evidence="4">RHS repeat-associated core domain-containing protein</fullName>
    </recommendedName>
</protein>
<dbReference type="EMBL" id="CP061171">
    <property type="protein sequence ID" value="QNR87021.1"/>
    <property type="molecule type" value="Genomic_DNA"/>
</dbReference>
<dbReference type="InterPro" id="IPR022385">
    <property type="entry name" value="Rhs_assc_core"/>
</dbReference>
<evidence type="ECO:0008006" key="4">
    <source>
        <dbReference type="Google" id="ProtNLM"/>
    </source>
</evidence>
<feature type="signal peptide" evidence="1">
    <location>
        <begin position="1"/>
        <end position="23"/>
    </location>
</feature>
<dbReference type="Gene3D" id="2.180.10.10">
    <property type="entry name" value="RHS repeat-associated core"/>
    <property type="match status" value="1"/>
</dbReference>
<dbReference type="InterPro" id="IPR050708">
    <property type="entry name" value="T6SS_VgrG/RHS"/>
</dbReference>
<evidence type="ECO:0000313" key="2">
    <source>
        <dbReference type="EMBL" id="QNR87021.1"/>
    </source>
</evidence>
<dbReference type="RefSeq" id="WP_190329039.1">
    <property type="nucleotide sequence ID" value="NZ_CP061171.1"/>
</dbReference>
<dbReference type="PANTHER" id="PTHR32305">
    <property type="match status" value="1"/>
</dbReference>
<name>A0ABX6TP55_9SPHI</name>
<keyword evidence="3" id="KW-1185">Reference proteome</keyword>
<reference evidence="2 3" key="1">
    <citation type="submission" date="2020-09" db="EMBL/GenBank/DDBJ databases">
        <title>Pedobacter sp. SW-16 isolated from soil near Yeocheon.</title>
        <authorList>
            <person name="Im H.S."/>
            <person name="Joung Y."/>
            <person name="Lee S.-S."/>
        </authorList>
    </citation>
    <scope>NUCLEOTIDE SEQUENCE [LARGE SCALE GENOMIC DNA]</scope>
    <source>
        <strain evidence="2 3">SW-16</strain>
    </source>
</reference>
<evidence type="ECO:0000313" key="3">
    <source>
        <dbReference type="Proteomes" id="UP000516439"/>
    </source>
</evidence>